<dbReference type="Proteomes" id="UP000295696">
    <property type="component" value="Unassembled WGS sequence"/>
</dbReference>
<accession>A0A4R3J6G9</accession>
<protein>
    <recommendedName>
        <fullName evidence="4">Secreted protein</fullName>
    </recommendedName>
</protein>
<sequence length="96" mass="10246">MRVMLTFLLAFAALPVHSDEAASTCACINRDGQEVPLGEIACLTVGGKSFLARCAMSLNVLTWRRVQDGCVVSQAPYPFSPAPQIAKGPRTGQSHL</sequence>
<keyword evidence="3" id="KW-1185">Reference proteome</keyword>
<evidence type="ECO:0000313" key="2">
    <source>
        <dbReference type="EMBL" id="TCS61489.1"/>
    </source>
</evidence>
<reference evidence="2 3" key="1">
    <citation type="submission" date="2019-03" db="EMBL/GenBank/DDBJ databases">
        <title>Genomic Encyclopedia of Type Strains, Phase IV (KMG-IV): sequencing the most valuable type-strain genomes for metagenomic binning, comparative biology and taxonomic classification.</title>
        <authorList>
            <person name="Goeker M."/>
        </authorList>
    </citation>
    <scope>NUCLEOTIDE SEQUENCE [LARGE SCALE GENOMIC DNA]</scope>
    <source>
        <strain evidence="2 3">DSM 104836</strain>
    </source>
</reference>
<organism evidence="2 3">
    <name type="scientific">Primorskyibacter sedentarius</name>
    <dbReference type="NCBI Taxonomy" id="745311"/>
    <lineage>
        <taxon>Bacteria</taxon>
        <taxon>Pseudomonadati</taxon>
        <taxon>Pseudomonadota</taxon>
        <taxon>Alphaproteobacteria</taxon>
        <taxon>Rhodobacterales</taxon>
        <taxon>Roseobacteraceae</taxon>
        <taxon>Primorskyibacter</taxon>
    </lineage>
</organism>
<feature type="signal peptide" evidence="1">
    <location>
        <begin position="1"/>
        <end position="18"/>
    </location>
</feature>
<name>A0A4R3J6G9_9RHOB</name>
<gene>
    <name evidence="2" type="ORF">EDD52_11187</name>
</gene>
<comment type="caution">
    <text evidence="2">The sequence shown here is derived from an EMBL/GenBank/DDBJ whole genome shotgun (WGS) entry which is preliminary data.</text>
</comment>
<evidence type="ECO:0008006" key="4">
    <source>
        <dbReference type="Google" id="ProtNLM"/>
    </source>
</evidence>
<dbReference type="AlphaFoldDB" id="A0A4R3J6G9"/>
<proteinExistence type="predicted"/>
<evidence type="ECO:0000313" key="3">
    <source>
        <dbReference type="Proteomes" id="UP000295696"/>
    </source>
</evidence>
<evidence type="ECO:0000256" key="1">
    <source>
        <dbReference type="SAM" id="SignalP"/>
    </source>
</evidence>
<dbReference type="EMBL" id="SLZU01000011">
    <property type="protein sequence ID" value="TCS61489.1"/>
    <property type="molecule type" value="Genomic_DNA"/>
</dbReference>
<feature type="chain" id="PRO_5020756521" description="Secreted protein" evidence="1">
    <location>
        <begin position="19"/>
        <end position="96"/>
    </location>
</feature>
<keyword evidence="1" id="KW-0732">Signal</keyword>